<dbReference type="RefSeq" id="WP_309937856.1">
    <property type="nucleotide sequence ID" value="NZ_AP025305.1"/>
</dbReference>
<evidence type="ECO:0000313" key="3">
    <source>
        <dbReference type="Proteomes" id="UP001185092"/>
    </source>
</evidence>
<dbReference type="Pfam" id="PF17931">
    <property type="entry name" value="TetR_C_23"/>
    <property type="match status" value="1"/>
</dbReference>
<gene>
    <name evidence="2" type="ORF">HNQ88_001346</name>
</gene>
<reference evidence="2" key="1">
    <citation type="submission" date="2023-07" db="EMBL/GenBank/DDBJ databases">
        <title>Genomic Encyclopedia of Type Strains, Phase IV (KMG-IV): sequencing the most valuable type-strain genomes for metagenomic binning, comparative biology and taxonomic classification.</title>
        <authorList>
            <person name="Goeker M."/>
        </authorList>
    </citation>
    <scope>NUCLEOTIDE SEQUENCE</scope>
    <source>
        <strain evidence="2">DSM 26174</strain>
    </source>
</reference>
<keyword evidence="3" id="KW-1185">Reference proteome</keyword>
<dbReference type="InterPro" id="IPR041673">
    <property type="entry name" value="TetR_C_23"/>
</dbReference>
<proteinExistence type="predicted"/>
<dbReference type="InterPro" id="IPR036271">
    <property type="entry name" value="Tet_transcr_reg_TetR-rel_C_sf"/>
</dbReference>
<name>A0AAE3XKU4_9BACT</name>
<dbReference type="AlphaFoldDB" id="A0AAE3XKU4"/>
<dbReference type="SUPFAM" id="SSF48498">
    <property type="entry name" value="Tetracyclin repressor-like, C-terminal domain"/>
    <property type="match status" value="1"/>
</dbReference>
<dbReference type="Proteomes" id="UP001185092">
    <property type="component" value="Unassembled WGS sequence"/>
</dbReference>
<organism evidence="2 3">
    <name type="scientific">Aureibacter tunicatorum</name>
    <dbReference type="NCBI Taxonomy" id="866807"/>
    <lineage>
        <taxon>Bacteria</taxon>
        <taxon>Pseudomonadati</taxon>
        <taxon>Bacteroidota</taxon>
        <taxon>Cytophagia</taxon>
        <taxon>Cytophagales</taxon>
        <taxon>Persicobacteraceae</taxon>
        <taxon>Aureibacter</taxon>
    </lineage>
</organism>
<protein>
    <recommendedName>
        <fullName evidence="1">Tetracyclin repressor-like C-terminal domain-containing protein</fullName>
    </recommendedName>
</protein>
<evidence type="ECO:0000313" key="2">
    <source>
        <dbReference type="EMBL" id="MDR6238370.1"/>
    </source>
</evidence>
<accession>A0AAE3XKU4</accession>
<dbReference type="EMBL" id="JAVDQD010000001">
    <property type="protein sequence ID" value="MDR6238370.1"/>
    <property type="molecule type" value="Genomic_DNA"/>
</dbReference>
<evidence type="ECO:0000259" key="1">
    <source>
        <dbReference type="Pfam" id="PF17931"/>
    </source>
</evidence>
<comment type="caution">
    <text evidence="2">The sequence shown here is derived from an EMBL/GenBank/DDBJ whole genome shotgun (WGS) entry which is preliminary data.</text>
</comment>
<sequence length="211" mass="25087">MTKEKIFEWYMNDSLENNQTPSSVYLFCKNHEIEETEFYKFFGSLDNIEKHIFANMFDHTLEVLSEDPNYVTYDFKSKLLAFYFTFFEVLKANRSFVMLSINSDKPSLKNLTKLGLLRENFKKYISSIDHEITEKTPEKLKKAQEKNIEESFWIQLLITLKFWLDDDSAGFEKTDIFIEKSVNAGFELLNTNPLENTIDFGKFLFKERFND</sequence>
<feature type="domain" description="Tetracyclin repressor-like C-terminal" evidence="1">
    <location>
        <begin position="78"/>
        <end position="204"/>
    </location>
</feature>